<keyword evidence="3" id="KW-1185">Reference proteome</keyword>
<evidence type="ECO:0000256" key="1">
    <source>
        <dbReference type="SAM" id="SignalP"/>
    </source>
</evidence>
<protein>
    <recommendedName>
        <fullName evidence="4">DUF3575 domain-containing protein</fullName>
    </recommendedName>
</protein>
<dbReference type="KEGG" id="asag:FGM00_19620"/>
<dbReference type="EMBL" id="CP040710">
    <property type="protein sequence ID" value="QCX02217.1"/>
    <property type="molecule type" value="Genomic_DNA"/>
</dbReference>
<dbReference type="Proteomes" id="UP000310017">
    <property type="component" value="Chromosome"/>
</dbReference>
<evidence type="ECO:0000313" key="3">
    <source>
        <dbReference type="Proteomes" id="UP000310017"/>
    </source>
</evidence>
<reference evidence="2 3" key="1">
    <citation type="submission" date="2019-05" db="EMBL/GenBank/DDBJ databases">
        <title>Genome sequencing of F202Z8.</title>
        <authorList>
            <person name="Kwon Y.M."/>
        </authorList>
    </citation>
    <scope>NUCLEOTIDE SEQUENCE [LARGE SCALE GENOMIC DNA]</scope>
    <source>
        <strain evidence="2 3">F202Z8</strain>
    </source>
</reference>
<gene>
    <name evidence="2" type="ORF">FGM00_19620</name>
</gene>
<name>A0A5B7SUL3_9FLAO</name>
<dbReference type="AlphaFoldDB" id="A0A5B7SUL3"/>
<proteinExistence type="predicted"/>
<evidence type="ECO:0000313" key="2">
    <source>
        <dbReference type="EMBL" id="QCX02217.1"/>
    </source>
</evidence>
<accession>A0A5B7SUL3</accession>
<feature type="chain" id="PRO_5023055221" description="DUF3575 domain-containing protein" evidence="1">
    <location>
        <begin position="23"/>
        <end position="219"/>
    </location>
</feature>
<feature type="signal peptide" evidence="1">
    <location>
        <begin position="1"/>
        <end position="22"/>
    </location>
</feature>
<dbReference type="RefSeq" id="WP_138854553.1">
    <property type="nucleotide sequence ID" value="NZ_CP040710.1"/>
</dbReference>
<dbReference type="OrthoDB" id="1256349at2"/>
<sequence length="219" mass="25708">MKRSIFYLLVLLLGAQMFSQKADTNPDFNTNSYISINPLPLADPFTPRLRVGYVQHIKNRIKVGVDIGYGNDVHKRNQEAGESYRLWELRPEVYYVLKPEAKTIKYISAEFFYINQENRFVNGDYEREDGVDIDYDSADYERQKYGMHLKFGLFLDIGKRLGFNFYGGVGFRFRNNEYTNVVNPQEGNVIREWYVGSEVEEGSDFRLNPSLGFKFYYKL</sequence>
<evidence type="ECO:0008006" key="4">
    <source>
        <dbReference type="Google" id="ProtNLM"/>
    </source>
</evidence>
<keyword evidence="1" id="KW-0732">Signal</keyword>
<organism evidence="2 3">
    <name type="scientific">Aggregatimonas sangjinii</name>
    <dbReference type="NCBI Taxonomy" id="2583587"/>
    <lineage>
        <taxon>Bacteria</taxon>
        <taxon>Pseudomonadati</taxon>
        <taxon>Bacteroidota</taxon>
        <taxon>Flavobacteriia</taxon>
        <taxon>Flavobacteriales</taxon>
        <taxon>Flavobacteriaceae</taxon>
        <taxon>Aggregatimonas</taxon>
    </lineage>
</organism>